<dbReference type="Proteomes" id="UP000681722">
    <property type="component" value="Unassembled WGS sequence"/>
</dbReference>
<dbReference type="InterPro" id="IPR036179">
    <property type="entry name" value="Ig-like_dom_sf"/>
</dbReference>
<feature type="domain" description="Macro" evidence="2">
    <location>
        <begin position="1"/>
        <end position="118"/>
    </location>
</feature>
<name>A0A813UJ16_9BILA</name>
<dbReference type="AlphaFoldDB" id="A0A813UJ16"/>
<accession>A0A813UJ16</accession>
<keyword evidence="5" id="KW-1185">Reference proteome</keyword>
<dbReference type="InterPro" id="IPR013098">
    <property type="entry name" value="Ig_I-set"/>
</dbReference>
<dbReference type="Proteomes" id="UP000663829">
    <property type="component" value="Unassembled WGS sequence"/>
</dbReference>
<evidence type="ECO:0000313" key="5">
    <source>
        <dbReference type="Proteomes" id="UP000663829"/>
    </source>
</evidence>
<dbReference type="OrthoDB" id="365077at2759"/>
<dbReference type="InterPro" id="IPR002589">
    <property type="entry name" value="Macro_dom"/>
</dbReference>
<dbReference type="PANTHER" id="PTHR11106">
    <property type="entry name" value="GANGLIOSIDE INDUCED DIFFERENTIATION ASSOCIATED PROTEIN 2-RELATED"/>
    <property type="match status" value="1"/>
</dbReference>
<sequence>MYLAGEARLTKGYELLASYVIHAVGPRYNPKYQSSCVDTLHLAYKNCLQICSVEKFKTVVIPPIHNPSTGFPLLEGTHVALRTIRRYLDKHHEDFERLIIGGNEQEMATYNHLMPLYFPRTTDEASRTSPFIPIVECDEYGGIVHLDRQIRIGGNLQSNRKESDQNDETENVEVNENIQNNENVILGQKPSEAISIKFHVPMEDDIDSTRKRQVLNNKEPPNSLQGYERLLAKARRINLTHISKYDFLTNIGIDHNGIKVIGIEPCNFPIDTDGVHSEELLLFLIKNFDVITEKTYYIVYFHPENEPNNMFIQVFKNLVQVCHERYFRNLKNLFIFRPTIKMKVSYWWFAKFSYTILKEKTIFCQTLEEVTNVIGLKYNELDFPIYADSSVVIIIPVLQDVTVISGQRALLQCMFQEINAAHQLIWIRNDRGDVVALNTDVLSSDKRLSVYRSENEYQLIINDVNINDEGYYTCEVNTSPTKKASIHLQVKGK</sequence>
<dbReference type="InterPro" id="IPR043472">
    <property type="entry name" value="Macro_dom-like"/>
</dbReference>
<evidence type="ECO:0000313" key="3">
    <source>
        <dbReference type="EMBL" id="CAF0827297.1"/>
    </source>
</evidence>
<dbReference type="InterPro" id="IPR001251">
    <property type="entry name" value="CRAL-TRIO_dom"/>
</dbReference>
<dbReference type="SUPFAM" id="SSF52949">
    <property type="entry name" value="Macro domain-like"/>
    <property type="match status" value="1"/>
</dbReference>
<evidence type="ECO:0000313" key="4">
    <source>
        <dbReference type="EMBL" id="CAF3614268.1"/>
    </source>
</evidence>
<evidence type="ECO:0000259" key="1">
    <source>
        <dbReference type="PROSITE" id="PS50835"/>
    </source>
</evidence>
<dbReference type="SMART" id="SM00409">
    <property type="entry name" value="IG"/>
    <property type="match status" value="1"/>
</dbReference>
<dbReference type="InterPro" id="IPR036865">
    <property type="entry name" value="CRAL-TRIO_dom_sf"/>
</dbReference>
<dbReference type="EMBL" id="CAJOBC010000678">
    <property type="protein sequence ID" value="CAF3614268.1"/>
    <property type="molecule type" value="Genomic_DNA"/>
</dbReference>
<dbReference type="Pfam" id="PF01661">
    <property type="entry name" value="Macro"/>
    <property type="match status" value="1"/>
</dbReference>
<dbReference type="InterPro" id="IPR007110">
    <property type="entry name" value="Ig-like_dom"/>
</dbReference>
<organism evidence="3 5">
    <name type="scientific">Didymodactylos carnosus</name>
    <dbReference type="NCBI Taxonomy" id="1234261"/>
    <lineage>
        <taxon>Eukaryota</taxon>
        <taxon>Metazoa</taxon>
        <taxon>Spiralia</taxon>
        <taxon>Gnathifera</taxon>
        <taxon>Rotifera</taxon>
        <taxon>Eurotatoria</taxon>
        <taxon>Bdelloidea</taxon>
        <taxon>Philodinida</taxon>
        <taxon>Philodinidae</taxon>
        <taxon>Didymodactylos</taxon>
    </lineage>
</organism>
<evidence type="ECO:0008006" key="6">
    <source>
        <dbReference type="Google" id="ProtNLM"/>
    </source>
</evidence>
<dbReference type="Pfam" id="PF07679">
    <property type="entry name" value="I-set"/>
    <property type="match status" value="1"/>
</dbReference>
<evidence type="ECO:0000259" key="2">
    <source>
        <dbReference type="PROSITE" id="PS51154"/>
    </source>
</evidence>
<dbReference type="EMBL" id="CAJNOQ010000677">
    <property type="protein sequence ID" value="CAF0827297.1"/>
    <property type="molecule type" value="Genomic_DNA"/>
</dbReference>
<reference evidence="3" key="1">
    <citation type="submission" date="2021-02" db="EMBL/GenBank/DDBJ databases">
        <authorList>
            <person name="Nowell W R."/>
        </authorList>
    </citation>
    <scope>NUCLEOTIDE SEQUENCE</scope>
</reference>
<comment type="caution">
    <text evidence="3">The sequence shown here is derived from an EMBL/GenBank/DDBJ whole genome shotgun (WGS) entry which is preliminary data.</text>
</comment>
<dbReference type="Gene3D" id="3.40.220.10">
    <property type="entry name" value="Leucine Aminopeptidase, subunit E, domain 1"/>
    <property type="match status" value="1"/>
</dbReference>
<dbReference type="InterPro" id="IPR013783">
    <property type="entry name" value="Ig-like_fold"/>
</dbReference>
<protein>
    <recommendedName>
        <fullName evidence="6">Macro domain-containing protein</fullName>
    </recommendedName>
</protein>
<dbReference type="PANTHER" id="PTHR11106:SF72">
    <property type="entry name" value="GANGLIOSIDE-INDUCED DIFFERENTIATION-ASSOCIATED PROTEIN 2"/>
    <property type="match status" value="1"/>
</dbReference>
<dbReference type="Gene3D" id="3.40.525.10">
    <property type="entry name" value="CRAL-TRIO lipid binding domain"/>
    <property type="match status" value="1"/>
</dbReference>
<dbReference type="InterPro" id="IPR003599">
    <property type="entry name" value="Ig_sub"/>
</dbReference>
<feature type="domain" description="Ig-like" evidence="1">
    <location>
        <begin position="396"/>
        <end position="485"/>
    </location>
</feature>
<dbReference type="SUPFAM" id="SSF48726">
    <property type="entry name" value="Immunoglobulin"/>
    <property type="match status" value="1"/>
</dbReference>
<dbReference type="Pfam" id="PF13716">
    <property type="entry name" value="CRAL_TRIO_2"/>
    <property type="match status" value="1"/>
</dbReference>
<gene>
    <name evidence="3" type="ORF">GPM918_LOCUS4866</name>
    <name evidence="4" type="ORF">SRO942_LOCUS4872</name>
</gene>
<dbReference type="PROSITE" id="PS51154">
    <property type="entry name" value="MACRO"/>
    <property type="match status" value="1"/>
</dbReference>
<dbReference type="Gene3D" id="2.60.40.10">
    <property type="entry name" value="Immunoglobulins"/>
    <property type="match status" value="1"/>
</dbReference>
<dbReference type="PROSITE" id="PS50835">
    <property type="entry name" value="IG_LIKE"/>
    <property type="match status" value="1"/>
</dbReference>
<proteinExistence type="predicted"/>